<name>A0A938X9V7_9FIRM</name>
<feature type="domain" description="RNA polymerase sigma-70 region 2" evidence="8">
    <location>
        <begin position="33"/>
        <end position="98"/>
    </location>
</feature>
<dbReference type="EMBL" id="JACJKY010000026">
    <property type="protein sequence ID" value="MBM6921780.1"/>
    <property type="molecule type" value="Genomic_DNA"/>
</dbReference>
<comment type="similarity">
    <text evidence="1">Belongs to the sigma-70 factor family.</text>
</comment>
<evidence type="ECO:0000259" key="9">
    <source>
        <dbReference type="Pfam" id="PF08281"/>
    </source>
</evidence>
<evidence type="ECO:0000256" key="7">
    <source>
        <dbReference type="ARBA" id="ARBA00024701"/>
    </source>
</evidence>
<dbReference type="InterPro" id="IPR013249">
    <property type="entry name" value="RNA_pol_sigma70_r4_t2"/>
</dbReference>
<evidence type="ECO:0000256" key="6">
    <source>
        <dbReference type="ARBA" id="ARBA00023163"/>
    </source>
</evidence>
<dbReference type="InterPro" id="IPR036388">
    <property type="entry name" value="WH-like_DNA-bd_sf"/>
</dbReference>
<dbReference type="GO" id="GO:0016987">
    <property type="term" value="F:sigma factor activity"/>
    <property type="evidence" value="ECO:0007669"/>
    <property type="project" value="UniProtKB-KW"/>
</dbReference>
<dbReference type="AlphaFoldDB" id="A0A938X9V7"/>
<keyword evidence="6" id="KW-0804">Transcription</keyword>
<dbReference type="NCBIfam" id="TIGR02937">
    <property type="entry name" value="sigma70-ECF"/>
    <property type="match status" value="1"/>
</dbReference>
<dbReference type="Proteomes" id="UP000774750">
    <property type="component" value="Unassembled WGS sequence"/>
</dbReference>
<dbReference type="InterPro" id="IPR039425">
    <property type="entry name" value="RNA_pol_sigma-70-like"/>
</dbReference>
<dbReference type="Pfam" id="PF04542">
    <property type="entry name" value="Sigma70_r2"/>
    <property type="match status" value="1"/>
</dbReference>
<feature type="domain" description="RNA polymerase sigma factor 70 region 4 type 2" evidence="9">
    <location>
        <begin position="143"/>
        <end position="192"/>
    </location>
</feature>
<dbReference type="PANTHER" id="PTHR43133">
    <property type="entry name" value="RNA POLYMERASE ECF-TYPE SIGMA FACTO"/>
    <property type="match status" value="1"/>
</dbReference>
<dbReference type="GO" id="GO:0006352">
    <property type="term" value="P:DNA-templated transcription initiation"/>
    <property type="evidence" value="ECO:0007669"/>
    <property type="project" value="InterPro"/>
</dbReference>
<reference evidence="10" key="2">
    <citation type="journal article" date="2021" name="Sci. Rep.">
        <title>The distribution of antibiotic resistance genes in chicken gut microbiota commensals.</title>
        <authorList>
            <person name="Juricova H."/>
            <person name="Matiasovicova J."/>
            <person name="Kubasova T."/>
            <person name="Cejkova D."/>
            <person name="Rychlik I."/>
        </authorList>
    </citation>
    <scope>NUCLEOTIDE SEQUENCE</scope>
    <source>
        <strain evidence="10">An559</strain>
    </source>
</reference>
<evidence type="ECO:0000259" key="8">
    <source>
        <dbReference type="Pfam" id="PF04542"/>
    </source>
</evidence>
<organism evidence="10 11">
    <name type="scientific">Merdimmobilis hominis</name>
    <dbReference type="NCBI Taxonomy" id="2897707"/>
    <lineage>
        <taxon>Bacteria</taxon>
        <taxon>Bacillati</taxon>
        <taxon>Bacillota</taxon>
        <taxon>Clostridia</taxon>
        <taxon>Eubacteriales</taxon>
        <taxon>Oscillospiraceae</taxon>
        <taxon>Merdimmobilis</taxon>
    </lineage>
</organism>
<evidence type="ECO:0000256" key="5">
    <source>
        <dbReference type="ARBA" id="ARBA00023125"/>
    </source>
</evidence>
<dbReference type="SUPFAM" id="SSF88946">
    <property type="entry name" value="Sigma2 domain of RNA polymerase sigma factors"/>
    <property type="match status" value="1"/>
</dbReference>
<evidence type="ECO:0000256" key="4">
    <source>
        <dbReference type="ARBA" id="ARBA00023082"/>
    </source>
</evidence>
<evidence type="ECO:0000256" key="1">
    <source>
        <dbReference type="ARBA" id="ARBA00007788"/>
    </source>
</evidence>
<keyword evidence="11" id="KW-1185">Reference proteome</keyword>
<comment type="caution">
    <text evidence="10">The sequence shown here is derived from an EMBL/GenBank/DDBJ whole genome shotgun (WGS) entry which is preliminary data.</text>
</comment>
<keyword evidence="4" id="KW-0731">Sigma factor</keyword>
<dbReference type="PANTHER" id="PTHR43133:SF8">
    <property type="entry name" value="RNA POLYMERASE SIGMA FACTOR HI_1459-RELATED"/>
    <property type="match status" value="1"/>
</dbReference>
<evidence type="ECO:0000313" key="10">
    <source>
        <dbReference type="EMBL" id="MBM6921780.1"/>
    </source>
</evidence>
<dbReference type="InterPro" id="IPR016032">
    <property type="entry name" value="Sig_transdc_resp-reg_C-effctor"/>
</dbReference>
<gene>
    <name evidence="10" type="ORF">H6A12_11525</name>
</gene>
<dbReference type="Pfam" id="PF08281">
    <property type="entry name" value="Sigma70_r4_2"/>
    <property type="match status" value="1"/>
</dbReference>
<dbReference type="RefSeq" id="WP_204448032.1">
    <property type="nucleotide sequence ID" value="NZ_JACJKY010000026.1"/>
</dbReference>
<dbReference type="GO" id="GO:0003677">
    <property type="term" value="F:DNA binding"/>
    <property type="evidence" value="ECO:0007669"/>
    <property type="project" value="UniProtKB-KW"/>
</dbReference>
<accession>A0A938X9V7</accession>
<keyword evidence="3" id="KW-0805">Transcription regulation</keyword>
<evidence type="ECO:0000313" key="11">
    <source>
        <dbReference type="Proteomes" id="UP000774750"/>
    </source>
</evidence>
<comment type="function">
    <text evidence="7">Sigma factors are initiation factors that promote the attachment of RNA polymerase to specific initiation sites and are then released. Sigma-S contributes to the protection against external stress, thus playing a role in cellular fitness and survival.</text>
</comment>
<proteinExistence type="inferred from homology"/>
<dbReference type="SUPFAM" id="SSF46894">
    <property type="entry name" value="C-terminal effector domain of the bipartite response regulators"/>
    <property type="match status" value="1"/>
</dbReference>
<evidence type="ECO:0000256" key="2">
    <source>
        <dbReference type="ARBA" id="ARBA00021245"/>
    </source>
</evidence>
<evidence type="ECO:0000256" key="3">
    <source>
        <dbReference type="ARBA" id="ARBA00023015"/>
    </source>
</evidence>
<dbReference type="Gene3D" id="1.20.120.1810">
    <property type="match status" value="1"/>
</dbReference>
<reference evidence="10" key="1">
    <citation type="submission" date="2020-08" db="EMBL/GenBank/DDBJ databases">
        <authorList>
            <person name="Cejkova D."/>
            <person name="Kubasova T."/>
            <person name="Jahodarova E."/>
            <person name="Rychlik I."/>
        </authorList>
    </citation>
    <scope>NUCLEOTIDE SEQUENCE</scope>
    <source>
        <strain evidence="10">An559</strain>
    </source>
</reference>
<protein>
    <recommendedName>
        <fullName evidence="2">RNA polymerase sigma factor SigS</fullName>
    </recommendedName>
</protein>
<dbReference type="InterPro" id="IPR014284">
    <property type="entry name" value="RNA_pol_sigma-70_dom"/>
</dbReference>
<dbReference type="Gene3D" id="1.10.10.10">
    <property type="entry name" value="Winged helix-like DNA-binding domain superfamily/Winged helix DNA-binding domain"/>
    <property type="match status" value="1"/>
</dbReference>
<sequence>MCSQVSVFAYADASDVSLISRCREGDEQALAVLIARYAALMNSRTARVFVPGADRDDLRQEACMAFLSAVRTYDCTRSVPFSTYAATCIKNRLSNMIAASSAKKAQGLNQTVSFDEMGELPCSDSRLDPQEIVSKQETMNRVVRAIHEELSSYEREVLLAYLNGCSYDGVASKLHSSPKSVDNALQRARRKLKAVLFEL</sequence>
<keyword evidence="5" id="KW-0238">DNA-binding</keyword>
<dbReference type="InterPro" id="IPR013325">
    <property type="entry name" value="RNA_pol_sigma_r2"/>
</dbReference>
<dbReference type="InterPro" id="IPR007627">
    <property type="entry name" value="RNA_pol_sigma70_r2"/>
</dbReference>